<gene>
    <name evidence="2" type="ORF">K402DRAFT_465428</name>
</gene>
<feature type="domain" description="BTB" evidence="1">
    <location>
        <begin position="15"/>
        <end position="80"/>
    </location>
</feature>
<evidence type="ECO:0000259" key="1">
    <source>
        <dbReference type="PROSITE" id="PS50097"/>
    </source>
</evidence>
<name>A0A6G1GTC4_9PEZI</name>
<dbReference type="PANTHER" id="PTHR47843">
    <property type="entry name" value="BTB DOMAIN-CONTAINING PROTEIN-RELATED"/>
    <property type="match status" value="1"/>
</dbReference>
<evidence type="ECO:0000313" key="3">
    <source>
        <dbReference type="Proteomes" id="UP000800041"/>
    </source>
</evidence>
<dbReference type="Gene3D" id="3.30.710.10">
    <property type="entry name" value="Potassium Channel Kv1.1, Chain A"/>
    <property type="match status" value="1"/>
</dbReference>
<dbReference type="CDD" id="cd18186">
    <property type="entry name" value="BTB_POZ_ZBTB_KLHL-like"/>
    <property type="match status" value="1"/>
</dbReference>
<dbReference type="OrthoDB" id="1022638at2759"/>
<dbReference type="InterPro" id="IPR011333">
    <property type="entry name" value="SKP1/BTB/POZ_sf"/>
</dbReference>
<dbReference type="Pfam" id="PF00651">
    <property type="entry name" value="BTB"/>
    <property type="match status" value="1"/>
</dbReference>
<evidence type="ECO:0000313" key="2">
    <source>
        <dbReference type="EMBL" id="KAF1984037.1"/>
    </source>
</evidence>
<dbReference type="Proteomes" id="UP000800041">
    <property type="component" value="Unassembled WGS sequence"/>
</dbReference>
<organism evidence="2 3">
    <name type="scientific">Aulographum hederae CBS 113979</name>
    <dbReference type="NCBI Taxonomy" id="1176131"/>
    <lineage>
        <taxon>Eukaryota</taxon>
        <taxon>Fungi</taxon>
        <taxon>Dikarya</taxon>
        <taxon>Ascomycota</taxon>
        <taxon>Pezizomycotina</taxon>
        <taxon>Dothideomycetes</taxon>
        <taxon>Pleosporomycetidae</taxon>
        <taxon>Aulographales</taxon>
        <taxon>Aulographaceae</taxon>
    </lineage>
</organism>
<dbReference type="InterPro" id="IPR000210">
    <property type="entry name" value="BTB/POZ_dom"/>
</dbReference>
<dbReference type="EMBL" id="ML977170">
    <property type="protein sequence ID" value="KAF1984037.1"/>
    <property type="molecule type" value="Genomic_DNA"/>
</dbReference>
<protein>
    <recommendedName>
        <fullName evidence="1">BTB domain-containing protein</fullName>
    </recommendedName>
</protein>
<reference evidence="2" key="1">
    <citation type="journal article" date="2020" name="Stud. Mycol.">
        <title>101 Dothideomycetes genomes: a test case for predicting lifestyles and emergence of pathogens.</title>
        <authorList>
            <person name="Haridas S."/>
            <person name="Albert R."/>
            <person name="Binder M."/>
            <person name="Bloem J."/>
            <person name="Labutti K."/>
            <person name="Salamov A."/>
            <person name="Andreopoulos B."/>
            <person name="Baker S."/>
            <person name="Barry K."/>
            <person name="Bills G."/>
            <person name="Bluhm B."/>
            <person name="Cannon C."/>
            <person name="Castanera R."/>
            <person name="Culley D."/>
            <person name="Daum C."/>
            <person name="Ezra D."/>
            <person name="Gonzalez J."/>
            <person name="Henrissat B."/>
            <person name="Kuo A."/>
            <person name="Liang C."/>
            <person name="Lipzen A."/>
            <person name="Lutzoni F."/>
            <person name="Magnuson J."/>
            <person name="Mondo S."/>
            <person name="Nolan M."/>
            <person name="Ohm R."/>
            <person name="Pangilinan J."/>
            <person name="Park H.-J."/>
            <person name="Ramirez L."/>
            <person name="Alfaro M."/>
            <person name="Sun H."/>
            <person name="Tritt A."/>
            <person name="Yoshinaga Y."/>
            <person name="Zwiers L.-H."/>
            <person name="Turgeon B."/>
            <person name="Goodwin S."/>
            <person name="Spatafora J."/>
            <person name="Crous P."/>
            <person name="Grigoriev I."/>
        </authorList>
    </citation>
    <scope>NUCLEOTIDE SEQUENCE</scope>
    <source>
        <strain evidence="2">CBS 113979</strain>
    </source>
</reference>
<dbReference type="SUPFAM" id="SSF54695">
    <property type="entry name" value="POZ domain"/>
    <property type="match status" value="1"/>
</dbReference>
<keyword evidence="3" id="KW-1185">Reference proteome</keyword>
<dbReference type="PANTHER" id="PTHR47843:SF2">
    <property type="entry name" value="BTB DOMAIN-CONTAINING PROTEIN"/>
    <property type="match status" value="1"/>
</dbReference>
<sequence length="172" mass="19254">MSDNTEHKYQSLEGDTIRVLVGSDEKLFSVHEAIIRSSCDFFDAAMRNNWKESAERTIRLEHEEPEIFGIFVTWLYYGTLTGIPSDGSATEARLIPLFKAYVLGERLLNVAFRNALIDQIIEVFEGRPTTEIQPLSAAAATIIFAGTPSISPARRLVVDMIVHASDSDSLRY</sequence>
<proteinExistence type="predicted"/>
<accession>A0A6G1GTC4</accession>
<dbReference type="PROSITE" id="PS50097">
    <property type="entry name" value="BTB"/>
    <property type="match status" value="1"/>
</dbReference>
<dbReference type="AlphaFoldDB" id="A0A6G1GTC4"/>